<evidence type="ECO:0000256" key="1">
    <source>
        <dbReference type="ARBA" id="ARBA00005417"/>
    </source>
</evidence>
<dbReference type="PROSITE" id="PS00211">
    <property type="entry name" value="ABC_TRANSPORTER_1"/>
    <property type="match status" value="1"/>
</dbReference>
<dbReference type="PROSITE" id="PS50893">
    <property type="entry name" value="ABC_TRANSPORTER_2"/>
    <property type="match status" value="1"/>
</dbReference>
<sequence>MDEGKIMQTENILEVDKLMVSYGALKAVDDISFKVKRGSFFAFLGQNGAGKSTTIECIATLLDKDSGTIFVNGSQDPESIRKSIGLVFQENVLDDLLTVKENLLTRGSLYITDKALLKERYQLLIDKFHIREIEDQKFRTLSGGQKRRVELARALFSQPQLLIMDEPTTGLDPETRRMVWQIIKEIHEHEDVTIFLTTHYMEEAANADQVVIISQGKIVAEGTPAELKEKYSRDLVKLVAKDRNKLENYLLQAKLTYQVFADQFHITTQSIAMTLNLIQDLKDNIAWLEVTHGTLDDAFLAIVGDHHVIH</sequence>
<dbReference type="InterPro" id="IPR003593">
    <property type="entry name" value="AAA+_ATPase"/>
</dbReference>
<dbReference type="AlphaFoldDB" id="E4KLQ4"/>
<dbReference type="Proteomes" id="UP000005990">
    <property type="component" value="Unassembled WGS sequence"/>
</dbReference>
<keyword evidence="3" id="KW-0547">Nucleotide-binding</keyword>
<protein>
    <submittedName>
        <fullName evidence="6">ABC transporter, ATP-binding protein</fullName>
    </submittedName>
</protein>
<organism evidence="6 7">
    <name type="scientific">Eremococcus coleocola ACS-139-V-Col8</name>
    <dbReference type="NCBI Taxonomy" id="908337"/>
    <lineage>
        <taxon>Bacteria</taxon>
        <taxon>Bacillati</taxon>
        <taxon>Bacillota</taxon>
        <taxon>Bacilli</taxon>
        <taxon>Lactobacillales</taxon>
        <taxon>Aerococcaceae</taxon>
        <taxon>Eremococcus</taxon>
    </lineage>
</organism>
<dbReference type="InterPro" id="IPR003439">
    <property type="entry name" value="ABC_transporter-like_ATP-bd"/>
</dbReference>
<dbReference type="Gene3D" id="3.40.50.300">
    <property type="entry name" value="P-loop containing nucleotide triphosphate hydrolases"/>
    <property type="match status" value="1"/>
</dbReference>
<comment type="similarity">
    <text evidence="1">Belongs to the ABC transporter superfamily.</text>
</comment>
<evidence type="ECO:0000256" key="4">
    <source>
        <dbReference type="ARBA" id="ARBA00022840"/>
    </source>
</evidence>
<dbReference type="InterPro" id="IPR050763">
    <property type="entry name" value="ABC_transporter_ATP-binding"/>
</dbReference>
<dbReference type="EMBL" id="AENN01000001">
    <property type="protein sequence ID" value="EFR32070.1"/>
    <property type="molecule type" value="Genomic_DNA"/>
</dbReference>
<keyword evidence="4 6" id="KW-0067">ATP-binding</keyword>
<keyword evidence="2" id="KW-0813">Transport</keyword>
<name>E4KLQ4_9LACT</name>
<feature type="domain" description="ABC transporter" evidence="5">
    <location>
        <begin position="7"/>
        <end position="240"/>
    </location>
</feature>
<dbReference type="InterPro" id="IPR017871">
    <property type="entry name" value="ABC_transporter-like_CS"/>
</dbReference>
<evidence type="ECO:0000313" key="6">
    <source>
        <dbReference type="EMBL" id="EFR32070.1"/>
    </source>
</evidence>
<dbReference type="PANTHER" id="PTHR42711:SF5">
    <property type="entry name" value="ABC TRANSPORTER ATP-BINDING PROTEIN NATA"/>
    <property type="match status" value="1"/>
</dbReference>
<evidence type="ECO:0000313" key="7">
    <source>
        <dbReference type="Proteomes" id="UP000005990"/>
    </source>
</evidence>
<dbReference type="STRING" id="908337.HMPREF9257_0886"/>
<dbReference type="SMART" id="SM00382">
    <property type="entry name" value="AAA"/>
    <property type="match status" value="1"/>
</dbReference>
<dbReference type="InterPro" id="IPR027417">
    <property type="entry name" value="P-loop_NTPase"/>
</dbReference>
<gene>
    <name evidence="6" type="ORF">HMPREF9257_0886</name>
</gene>
<evidence type="ECO:0000259" key="5">
    <source>
        <dbReference type="PROSITE" id="PS50893"/>
    </source>
</evidence>
<evidence type="ECO:0000256" key="3">
    <source>
        <dbReference type="ARBA" id="ARBA00022741"/>
    </source>
</evidence>
<proteinExistence type="inferred from homology"/>
<dbReference type="Pfam" id="PF00005">
    <property type="entry name" value="ABC_tran"/>
    <property type="match status" value="1"/>
</dbReference>
<dbReference type="PANTHER" id="PTHR42711">
    <property type="entry name" value="ABC TRANSPORTER ATP-BINDING PROTEIN"/>
    <property type="match status" value="1"/>
</dbReference>
<dbReference type="SUPFAM" id="SSF52540">
    <property type="entry name" value="P-loop containing nucleoside triphosphate hydrolases"/>
    <property type="match status" value="1"/>
</dbReference>
<evidence type="ECO:0000256" key="2">
    <source>
        <dbReference type="ARBA" id="ARBA00022448"/>
    </source>
</evidence>
<keyword evidence="7" id="KW-1185">Reference proteome</keyword>
<comment type="caution">
    <text evidence="6">The sequence shown here is derived from an EMBL/GenBank/DDBJ whole genome shotgun (WGS) entry which is preliminary data.</text>
</comment>
<accession>E4KLQ4</accession>
<dbReference type="GO" id="GO:0016887">
    <property type="term" value="F:ATP hydrolysis activity"/>
    <property type="evidence" value="ECO:0007669"/>
    <property type="project" value="InterPro"/>
</dbReference>
<reference evidence="6 7" key="1">
    <citation type="submission" date="2010-10" db="EMBL/GenBank/DDBJ databases">
        <authorList>
            <person name="Durkin A.S."/>
            <person name="Madupu R."/>
            <person name="Torralba M."/>
            <person name="Gillis M."/>
            <person name="Methe B."/>
            <person name="Sutton G."/>
            <person name="Nelson K.E."/>
        </authorList>
    </citation>
    <scope>NUCLEOTIDE SEQUENCE [LARGE SCALE GENOMIC DNA]</scope>
    <source>
        <strain evidence="6 7">ACS-139-V-Col8</strain>
    </source>
</reference>
<dbReference type="GO" id="GO:0005524">
    <property type="term" value="F:ATP binding"/>
    <property type="evidence" value="ECO:0007669"/>
    <property type="project" value="UniProtKB-KW"/>
</dbReference>
<dbReference type="eggNOG" id="COG1131">
    <property type="taxonomic scope" value="Bacteria"/>
</dbReference>